<keyword evidence="3 9" id="KW-0251">Elongation factor</keyword>
<dbReference type="AlphaFoldDB" id="A0A918XU48"/>
<dbReference type="NCBIfam" id="NF009891">
    <property type="entry name" value="PRK13351.1-1"/>
    <property type="match status" value="1"/>
</dbReference>
<feature type="domain" description="Translation elongation factor EFG/EF2" evidence="8">
    <location>
        <begin position="459"/>
        <end position="576"/>
    </location>
</feature>
<dbReference type="Pfam" id="PF00679">
    <property type="entry name" value="EFG_C"/>
    <property type="match status" value="1"/>
</dbReference>
<reference evidence="9" key="2">
    <citation type="submission" date="2020-09" db="EMBL/GenBank/DDBJ databases">
        <authorList>
            <person name="Sun Q."/>
            <person name="Kim S."/>
        </authorList>
    </citation>
    <scope>NUCLEOTIDE SEQUENCE</scope>
    <source>
        <strain evidence="9">KCTC 42651</strain>
    </source>
</reference>
<dbReference type="SMART" id="SM00889">
    <property type="entry name" value="EFG_IV"/>
    <property type="match status" value="1"/>
</dbReference>
<keyword evidence="4" id="KW-0648">Protein biosynthesis</keyword>
<dbReference type="InterPro" id="IPR041095">
    <property type="entry name" value="EFG_II"/>
</dbReference>
<evidence type="ECO:0000259" key="8">
    <source>
        <dbReference type="SMART" id="SM00889"/>
    </source>
</evidence>
<dbReference type="InterPro" id="IPR020568">
    <property type="entry name" value="Ribosomal_Su5_D2-typ_SF"/>
</dbReference>
<dbReference type="RefSeq" id="WP_189991415.1">
    <property type="nucleotide sequence ID" value="NZ_BMZS01000007.1"/>
</dbReference>
<dbReference type="CDD" id="cd01434">
    <property type="entry name" value="EFG_mtEFG1_IV"/>
    <property type="match status" value="1"/>
</dbReference>
<gene>
    <name evidence="9" type="primary">fusA</name>
    <name evidence="9" type="ORF">GCM10017083_32180</name>
</gene>
<reference evidence="9" key="1">
    <citation type="journal article" date="2014" name="Int. J. Syst. Evol. Microbiol.">
        <title>Complete genome sequence of Corynebacterium casei LMG S-19264T (=DSM 44701T), isolated from a smear-ripened cheese.</title>
        <authorList>
            <consortium name="US DOE Joint Genome Institute (JGI-PGF)"/>
            <person name="Walter F."/>
            <person name="Albersmeier A."/>
            <person name="Kalinowski J."/>
            <person name="Ruckert C."/>
        </authorList>
    </citation>
    <scope>NUCLEOTIDE SEQUENCE</scope>
    <source>
        <strain evidence="9">KCTC 42651</strain>
    </source>
</reference>
<evidence type="ECO:0000256" key="2">
    <source>
        <dbReference type="ARBA" id="ARBA00022741"/>
    </source>
</evidence>
<dbReference type="GO" id="GO:0003746">
    <property type="term" value="F:translation elongation factor activity"/>
    <property type="evidence" value="ECO:0007669"/>
    <property type="project" value="UniProtKB-KW"/>
</dbReference>
<sequence length="678" mass="73692">MAGEPNGATRCAVIVGPYQSGKTSLFEALLAACGTIPRKGSVKDGSTVGDTAPEARARNASTELAVGYGEYLGDSWTFIDTPGSIEFAPEARSACMIADLAIVVVEPEAGKAMAAGPMLKFLDDHDVPHVVLINKMDTDNERVRDVLASLQGFSTRPLVLRQVPIREGEEVTGYVDLVSERAYRYRNGEPSALIELPGDVAEREAEARTQLLETLADYDDGLLEQLLEEIDPDKKQVYAHLTETMQADLLVPVVLGAGERDNGVQRLLKLIRHEGPSHTATVARRGIAVEGEPLAQVFRTVHAPHMGKLSYVRMWRGTVKDGDVLNGAKVSGVYRILGGKLDKAASAAEGQVVAFGRMDPIQTGDVLTPSGGVPEAGLAWPAPPQPVYALAAHVPDRNDEVKVSGALTKLCEEDPSLLVKQDAELGELVLWGQGDTHLKVVVERLRNRFKLNVETGRPAVAYRETIRRSTDQHARHKKQSGGHGQYADIKVKVEALPRGSGFQFEERIVGGSVPKQYIPAVEEGCREYTKRGPLGFPVVDFKVTLHDGGFHSVDSSDMAFKIAARLALSEALPKCDPVLLEPIHEVTISVPSDATSRVHGILSSRRGQILGFDAKDGWPGWDAVTAYLPEAEIHDLILELRAQSQGLATFEWRFDHLSELTGRLADQVVQHREEADAR</sequence>
<dbReference type="NCBIfam" id="NF009379">
    <property type="entry name" value="PRK12740.1-3"/>
    <property type="match status" value="1"/>
</dbReference>
<dbReference type="SMART" id="SM00838">
    <property type="entry name" value="EFG_C"/>
    <property type="match status" value="1"/>
</dbReference>
<dbReference type="CDD" id="cd16262">
    <property type="entry name" value="EFG_III"/>
    <property type="match status" value="1"/>
</dbReference>
<organism evidence="9 10">
    <name type="scientific">Thalassobaculum fulvum</name>
    <dbReference type="NCBI Taxonomy" id="1633335"/>
    <lineage>
        <taxon>Bacteria</taxon>
        <taxon>Pseudomonadati</taxon>
        <taxon>Pseudomonadota</taxon>
        <taxon>Alphaproteobacteria</taxon>
        <taxon>Rhodospirillales</taxon>
        <taxon>Thalassobaculaceae</taxon>
        <taxon>Thalassobaculum</taxon>
    </lineage>
</organism>
<dbReference type="Pfam" id="PF03764">
    <property type="entry name" value="EFG_IV"/>
    <property type="match status" value="1"/>
</dbReference>
<dbReference type="FunFam" id="3.30.230.10:FF:000003">
    <property type="entry name" value="Elongation factor G"/>
    <property type="match status" value="1"/>
</dbReference>
<dbReference type="Proteomes" id="UP000630353">
    <property type="component" value="Unassembled WGS sequence"/>
</dbReference>
<dbReference type="CDD" id="cd01342">
    <property type="entry name" value="Translation_Factor_II_like"/>
    <property type="match status" value="1"/>
</dbReference>
<dbReference type="Pfam" id="PF14492">
    <property type="entry name" value="EFG_III"/>
    <property type="match status" value="1"/>
</dbReference>
<dbReference type="InterPro" id="IPR027417">
    <property type="entry name" value="P-loop_NTPase"/>
</dbReference>
<evidence type="ECO:0000256" key="5">
    <source>
        <dbReference type="ARBA" id="ARBA00023134"/>
    </source>
</evidence>
<dbReference type="InterPro" id="IPR014721">
    <property type="entry name" value="Ribsml_uS5_D2-typ_fold_subgr"/>
</dbReference>
<dbReference type="InterPro" id="IPR000795">
    <property type="entry name" value="T_Tr_GTP-bd_dom"/>
</dbReference>
<dbReference type="InterPro" id="IPR005517">
    <property type="entry name" value="Transl_elong_EFG/EF2_IV"/>
</dbReference>
<dbReference type="Gene3D" id="3.30.70.870">
    <property type="entry name" value="Elongation Factor G (Translational Gtpase), domain 3"/>
    <property type="match status" value="1"/>
</dbReference>
<dbReference type="InterPro" id="IPR009000">
    <property type="entry name" value="Transl_B-barrel_sf"/>
</dbReference>
<dbReference type="PANTHER" id="PTHR43261:SF7">
    <property type="entry name" value="ELONGATION FACTOR G-LIKE PROTEIN"/>
    <property type="match status" value="1"/>
</dbReference>
<evidence type="ECO:0000256" key="6">
    <source>
        <dbReference type="ARBA" id="ARBA00024731"/>
    </source>
</evidence>
<dbReference type="GO" id="GO:0005525">
    <property type="term" value="F:GTP binding"/>
    <property type="evidence" value="ECO:0007669"/>
    <property type="project" value="UniProtKB-KW"/>
</dbReference>
<dbReference type="Gene3D" id="2.40.30.10">
    <property type="entry name" value="Translation factors"/>
    <property type="match status" value="1"/>
</dbReference>
<dbReference type="SUPFAM" id="SSF54980">
    <property type="entry name" value="EF-G C-terminal domain-like"/>
    <property type="match status" value="2"/>
</dbReference>
<dbReference type="Gene3D" id="3.30.230.10">
    <property type="match status" value="1"/>
</dbReference>
<dbReference type="Gene3D" id="3.40.50.300">
    <property type="entry name" value="P-loop containing nucleotide triphosphate hydrolases"/>
    <property type="match status" value="1"/>
</dbReference>
<dbReference type="InterPro" id="IPR047872">
    <property type="entry name" value="EFG_IV"/>
</dbReference>
<dbReference type="SUPFAM" id="SSF52540">
    <property type="entry name" value="P-loop containing nucleoside triphosphate hydrolases"/>
    <property type="match status" value="1"/>
</dbReference>
<name>A0A918XU48_9PROT</name>
<dbReference type="CDD" id="cd03713">
    <property type="entry name" value="EFG_mtEFG_C"/>
    <property type="match status" value="1"/>
</dbReference>
<dbReference type="Pfam" id="PF00009">
    <property type="entry name" value="GTP_EFTU"/>
    <property type="match status" value="1"/>
</dbReference>
<dbReference type="InterPro" id="IPR035649">
    <property type="entry name" value="EFG_V"/>
</dbReference>
<keyword evidence="5" id="KW-0342">GTP-binding</keyword>
<keyword evidence="10" id="KW-1185">Reference proteome</keyword>
<comment type="caution">
    <text evidence="9">The sequence shown here is derived from an EMBL/GenBank/DDBJ whole genome shotgun (WGS) entry which is preliminary data.</text>
</comment>
<evidence type="ECO:0000313" key="9">
    <source>
        <dbReference type="EMBL" id="GHD54537.1"/>
    </source>
</evidence>
<evidence type="ECO:0000259" key="7">
    <source>
        <dbReference type="SMART" id="SM00838"/>
    </source>
</evidence>
<keyword evidence="2" id="KW-0547">Nucleotide-binding</keyword>
<comment type="function">
    <text evidence="6">Catalyzes the GTP-dependent ribosomal translocation step during translation elongation. During this step, the ribosome changes from the pre-translocational (PRE) to the post-translocational (POST) state as the newly formed A-site-bound peptidyl-tRNA and P-site-bound deacylated tRNA move to the P and E sites, respectively. Catalyzes the coordinated movement of the two tRNA molecules, the mRNA and conformational changes in the ribosome.</text>
</comment>
<dbReference type="GO" id="GO:0032790">
    <property type="term" value="P:ribosome disassembly"/>
    <property type="evidence" value="ECO:0007669"/>
    <property type="project" value="TreeGrafter"/>
</dbReference>
<dbReference type="InterPro" id="IPR000640">
    <property type="entry name" value="EFG_V-like"/>
</dbReference>
<evidence type="ECO:0000256" key="3">
    <source>
        <dbReference type="ARBA" id="ARBA00022768"/>
    </source>
</evidence>
<protein>
    <recommendedName>
        <fullName evidence="1">Elongation factor G</fullName>
    </recommendedName>
</protein>
<feature type="domain" description="Elongation factor EFG" evidence="7">
    <location>
        <begin position="578"/>
        <end position="668"/>
    </location>
</feature>
<dbReference type="CDD" id="cd04170">
    <property type="entry name" value="EF-G_bact"/>
    <property type="match status" value="1"/>
</dbReference>
<accession>A0A918XU48</accession>
<dbReference type="EMBL" id="BMZS01000007">
    <property type="protein sequence ID" value="GHD54537.1"/>
    <property type="molecule type" value="Genomic_DNA"/>
</dbReference>
<dbReference type="GO" id="GO:0097216">
    <property type="term" value="F:guanosine tetraphosphate binding"/>
    <property type="evidence" value="ECO:0007669"/>
    <property type="project" value="UniProtKB-ARBA"/>
</dbReference>
<dbReference type="InterPro" id="IPR009022">
    <property type="entry name" value="EFG_III"/>
</dbReference>
<proteinExistence type="predicted"/>
<dbReference type="GO" id="GO:0003924">
    <property type="term" value="F:GTPase activity"/>
    <property type="evidence" value="ECO:0007669"/>
    <property type="project" value="InterPro"/>
</dbReference>
<dbReference type="InterPro" id="IPR035647">
    <property type="entry name" value="EFG_III/V"/>
</dbReference>
<dbReference type="SUPFAM" id="SSF54211">
    <property type="entry name" value="Ribosomal protein S5 domain 2-like"/>
    <property type="match status" value="1"/>
</dbReference>
<dbReference type="Gene3D" id="3.30.70.240">
    <property type="match status" value="1"/>
</dbReference>
<evidence type="ECO:0000256" key="1">
    <source>
        <dbReference type="ARBA" id="ARBA00017872"/>
    </source>
</evidence>
<evidence type="ECO:0000256" key="4">
    <source>
        <dbReference type="ARBA" id="ARBA00022917"/>
    </source>
</evidence>
<evidence type="ECO:0000313" key="10">
    <source>
        <dbReference type="Proteomes" id="UP000630353"/>
    </source>
</evidence>
<dbReference type="SUPFAM" id="SSF50447">
    <property type="entry name" value="Translation proteins"/>
    <property type="match status" value="1"/>
</dbReference>
<dbReference type="PANTHER" id="PTHR43261">
    <property type="entry name" value="TRANSLATION ELONGATION FACTOR G-RELATED"/>
    <property type="match status" value="1"/>
</dbReference>